<accession>A0A0A8YHJ1</accession>
<organism evidence="1">
    <name type="scientific">Arundo donax</name>
    <name type="common">Giant reed</name>
    <name type="synonym">Donax arundinaceus</name>
    <dbReference type="NCBI Taxonomy" id="35708"/>
    <lineage>
        <taxon>Eukaryota</taxon>
        <taxon>Viridiplantae</taxon>
        <taxon>Streptophyta</taxon>
        <taxon>Embryophyta</taxon>
        <taxon>Tracheophyta</taxon>
        <taxon>Spermatophyta</taxon>
        <taxon>Magnoliopsida</taxon>
        <taxon>Liliopsida</taxon>
        <taxon>Poales</taxon>
        <taxon>Poaceae</taxon>
        <taxon>PACMAD clade</taxon>
        <taxon>Arundinoideae</taxon>
        <taxon>Arundineae</taxon>
        <taxon>Arundo</taxon>
    </lineage>
</organism>
<sequence>MRPKVICAAYETFWRRFRRSVLDLWSCPRQTAVADGLAS</sequence>
<dbReference type="EMBL" id="GBRH01272439">
    <property type="protein sequence ID" value="JAD25456.1"/>
    <property type="molecule type" value="Transcribed_RNA"/>
</dbReference>
<reference evidence="1" key="1">
    <citation type="submission" date="2014-09" db="EMBL/GenBank/DDBJ databases">
        <authorList>
            <person name="Magalhaes I.L.F."/>
            <person name="Oliveira U."/>
            <person name="Santos F.R."/>
            <person name="Vidigal T.H.D.A."/>
            <person name="Brescovit A.D."/>
            <person name="Santos A.J."/>
        </authorList>
    </citation>
    <scope>NUCLEOTIDE SEQUENCE</scope>
    <source>
        <tissue evidence="1">Shoot tissue taken approximately 20 cm above the soil surface</tissue>
    </source>
</reference>
<dbReference type="AlphaFoldDB" id="A0A0A8YHJ1"/>
<reference evidence="1" key="2">
    <citation type="journal article" date="2015" name="Data Brief">
        <title>Shoot transcriptome of the giant reed, Arundo donax.</title>
        <authorList>
            <person name="Barrero R.A."/>
            <person name="Guerrero F.D."/>
            <person name="Moolhuijzen P."/>
            <person name="Goolsby J.A."/>
            <person name="Tidwell J."/>
            <person name="Bellgard S.E."/>
            <person name="Bellgard M.I."/>
        </authorList>
    </citation>
    <scope>NUCLEOTIDE SEQUENCE</scope>
    <source>
        <tissue evidence="1">Shoot tissue taken approximately 20 cm above the soil surface</tissue>
    </source>
</reference>
<protein>
    <submittedName>
        <fullName evidence="1">Uncharacterized protein</fullName>
    </submittedName>
</protein>
<proteinExistence type="predicted"/>
<evidence type="ECO:0000313" key="1">
    <source>
        <dbReference type="EMBL" id="JAD25456.1"/>
    </source>
</evidence>
<name>A0A0A8YHJ1_ARUDO</name>